<evidence type="ECO:0000313" key="2">
    <source>
        <dbReference type="Proteomes" id="UP000651112"/>
    </source>
</evidence>
<gene>
    <name evidence="1" type="ORF">H8B21_05120</name>
</gene>
<evidence type="ECO:0000313" key="1">
    <source>
        <dbReference type="EMBL" id="MBD1420952.1"/>
    </source>
</evidence>
<dbReference type="RefSeq" id="WP_190312675.1">
    <property type="nucleotide sequence ID" value="NZ_JACNYL010000001.1"/>
</dbReference>
<sequence>MDHLINKFISKKLRKKGENYLLSENSKSTAHTFGQLSSIASKIYQYLIAISPRLRDGGVFNGLVALLRQMRNNDQTLSEEEAAIYTHANMLAGFSLNKRASWDTLLPWRPQFDFDADQQVQVSLPLQKNWILKNFPVRLSRIEITFHIIVINLEQPKEKETTVHTKALFVHPHDKDGSLRTILKPVLFTESLILVIGVARYHLFDTDGTRNSVSGSALYNATDIMQTFHVRDGRLLKDAPISRNALPPLAPDFGEGSSWE</sequence>
<comment type="caution">
    <text evidence="1">The sequence shown here is derived from an EMBL/GenBank/DDBJ whole genome shotgun (WGS) entry which is preliminary data.</text>
</comment>
<dbReference type="Proteomes" id="UP000651112">
    <property type="component" value="Unassembled WGS sequence"/>
</dbReference>
<dbReference type="EMBL" id="JACNYL010000001">
    <property type="protein sequence ID" value="MBD1420952.1"/>
    <property type="molecule type" value="Genomic_DNA"/>
</dbReference>
<proteinExistence type="predicted"/>
<accession>A0ABR7XQ08</accession>
<name>A0ABR7XQ08_9SPHI</name>
<keyword evidence="2" id="KW-1185">Reference proteome</keyword>
<protein>
    <submittedName>
        <fullName evidence="1">Uncharacterized protein</fullName>
    </submittedName>
</protein>
<reference evidence="1 2" key="1">
    <citation type="submission" date="2020-08" db="EMBL/GenBank/DDBJ databases">
        <title>Sphingobacterium sp. DN00404 isolated from aquaculture water.</title>
        <authorList>
            <person name="Zhang M."/>
        </authorList>
    </citation>
    <scope>NUCLEOTIDE SEQUENCE [LARGE SCALE GENOMIC DNA]</scope>
    <source>
        <strain evidence="1 2">KCTC 42746</strain>
    </source>
</reference>
<organism evidence="1 2">
    <name type="scientific">Sphingobacterium chuzhouense</name>
    <dbReference type="NCBI Taxonomy" id="1742264"/>
    <lineage>
        <taxon>Bacteria</taxon>
        <taxon>Pseudomonadati</taxon>
        <taxon>Bacteroidota</taxon>
        <taxon>Sphingobacteriia</taxon>
        <taxon>Sphingobacteriales</taxon>
        <taxon>Sphingobacteriaceae</taxon>
        <taxon>Sphingobacterium</taxon>
    </lineage>
</organism>